<accession>A0A328BYF8</accession>
<dbReference type="PANTHER" id="PTHR35145">
    <property type="entry name" value="CYTOPLASMIC PROTEIN-RELATED"/>
    <property type="match status" value="1"/>
</dbReference>
<dbReference type="Gene3D" id="3.90.1150.30">
    <property type="match status" value="1"/>
</dbReference>
<keyword evidence="2" id="KW-1185">Reference proteome</keyword>
<dbReference type="EMBL" id="QHKM01000001">
    <property type="protein sequence ID" value="RAK70178.1"/>
    <property type="molecule type" value="Genomic_DNA"/>
</dbReference>
<sequence>MNIEEFRDYCLAKPGTTEETPFGPDTLVFKVGGKIYALTSIDDFSSVNLKCDPERATQLREEHDFVLPGYHMNKKHWNTVLIGTGVTGRQLREYIDHSYDLVRASLPRAVQAELAEAEQE</sequence>
<dbReference type="Pfam" id="PF04237">
    <property type="entry name" value="YjbR"/>
    <property type="match status" value="1"/>
</dbReference>
<protein>
    <submittedName>
        <fullName evidence="1">MmcQ/YjbR family DNA-binding protein</fullName>
    </submittedName>
</protein>
<dbReference type="Proteomes" id="UP000248553">
    <property type="component" value="Unassembled WGS sequence"/>
</dbReference>
<gene>
    <name evidence="1" type="ORF">DLM85_04845</name>
</gene>
<reference evidence="2" key="1">
    <citation type="submission" date="2018-05" db="EMBL/GenBank/DDBJ databases">
        <authorList>
            <person name="Nie L."/>
        </authorList>
    </citation>
    <scope>NUCLEOTIDE SEQUENCE [LARGE SCALE GENOMIC DNA]</scope>
    <source>
        <strain evidence="2">NL</strain>
    </source>
</reference>
<dbReference type="InterPro" id="IPR058532">
    <property type="entry name" value="YjbR/MT2646/Rv2570-like"/>
</dbReference>
<proteinExistence type="predicted"/>
<dbReference type="GO" id="GO:0003677">
    <property type="term" value="F:DNA binding"/>
    <property type="evidence" value="ECO:0007669"/>
    <property type="project" value="UniProtKB-KW"/>
</dbReference>
<evidence type="ECO:0000313" key="2">
    <source>
        <dbReference type="Proteomes" id="UP000248553"/>
    </source>
</evidence>
<keyword evidence="1" id="KW-0238">DNA-binding</keyword>
<organism evidence="1 2">
    <name type="scientific">Hymenobacter edaphi</name>
    <dbReference type="NCBI Taxonomy" id="2211146"/>
    <lineage>
        <taxon>Bacteria</taxon>
        <taxon>Pseudomonadati</taxon>
        <taxon>Bacteroidota</taxon>
        <taxon>Cytophagia</taxon>
        <taxon>Cytophagales</taxon>
        <taxon>Hymenobacteraceae</taxon>
        <taxon>Hymenobacter</taxon>
    </lineage>
</organism>
<evidence type="ECO:0000313" key="1">
    <source>
        <dbReference type="EMBL" id="RAK70178.1"/>
    </source>
</evidence>
<dbReference type="RefSeq" id="WP_111476912.1">
    <property type="nucleotide sequence ID" value="NZ_QHKM01000001.1"/>
</dbReference>
<comment type="caution">
    <text evidence="1">The sequence shown here is derived from an EMBL/GenBank/DDBJ whole genome shotgun (WGS) entry which is preliminary data.</text>
</comment>
<dbReference type="InterPro" id="IPR038056">
    <property type="entry name" value="YjbR-like_sf"/>
</dbReference>
<dbReference type="SUPFAM" id="SSF142906">
    <property type="entry name" value="YjbR-like"/>
    <property type="match status" value="1"/>
</dbReference>
<name>A0A328BYF8_9BACT</name>
<dbReference type="PANTHER" id="PTHR35145:SF1">
    <property type="entry name" value="CYTOPLASMIC PROTEIN"/>
    <property type="match status" value="1"/>
</dbReference>
<dbReference type="InterPro" id="IPR007351">
    <property type="entry name" value="YjbR"/>
</dbReference>
<dbReference type="OrthoDB" id="9789813at2"/>
<dbReference type="AlphaFoldDB" id="A0A328BYF8"/>